<evidence type="ECO:0000256" key="3">
    <source>
        <dbReference type="ARBA" id="ARBA00022723"/>
    </source>
</evidence>
<keyword evidence="4 7" id="KW-0456">Lyase</keyword>
<dbReference type="EMBL" id="JAESHT010000007">
    <property type="protein sequence ID" value="MBL3673905.1"/>
    <property type="molecule type" value="Genomic_DNA"/>
</dbReference>
<dbReference type="SUPFAM" id="SSF51569">
    <property type="entry name" value="Aldolase"/>
    <property type="match status" value="1"/>
</dbReference>
<gene>
    <name evidence="7" type="ORF">JL111_10440</name>
</gene>
<evidence type="ECO:0000256" key="4">
    <source>
        <dbReference type="ARBA" id="ARBA00023239"/>
    </source>
</evidence>
<dbReference type="InterPro" id="IPR002034">
    <property type="entry name" value="AIPM/Hcit_synth_CS"/>
</dbReference>
<organism evidence="7 8">
    <name type="scientific">Paracoccus aerius</name>
    <dbReference type="NCBI Taxonomy" id="1915382"/>
    <lineage>
        <taxon>Bacteria</taxon>
        <taxon>Pseudomonadati</taxon>
        <taxon>Pseudomonadota</taxon>
        <taxon>Alphaproteobacteria</taxon>
        <taxon>Rhodobacterales</taxon>
        <taxon>Paracoccaceae</taxon>
        <taxon>Paracoccus</taxon>
    </lineage>
</organism>
<dbReference type="Proteomes" id="UP000644749">
    <property type="component" value="Unassembled WGS sequence"/>
</dbReference>
<protein>
    <submittedName>
        <fullName evidence="7">Hydroxymethylglutaryl-CoA lyase</fullName>
    </submittedName>
</protein>
<dbReference type="InterPro" id="IPR043594">
    <property type="entry name" value="HMGL"/>
</dbReference>
<evidence type="ECO:0000256" key="1">
    <source>
        <dbReference type="ARBA" id="ARBA00009405"/>
    </source>
</evidence>
<dbReference type="PANTHER" id="PTHR42738">
    <property type="entry name" value="HYDROXYMETHYLGLUTARYL-COA LYASE"/>
    <property type="match status" value="1"/>
</dbReference>
<comment type="similarity">
    <text evidence="1">Belongs to the HMG-CoA lyase family.</text>
</comment>
<evidence type="ECO:0000256" key="5">
    <source>
        <dbReference type="RuleBase" id="RU003523"/>
    </source>
</evidence>
<keyword evidence="2 5" id="KW-0808">Transferase</keyword>
<dbReference type="InterPro" id="IPR013785">
    <property type="entry name" value="Aldolase_TIM"/>
</dbReference>
<reference evidence="7 8" key="1">
    <citation type="submission" date="2021-01" db="EMBL/GenBank/DDBJ databases">
        <title>011410 draft genome.</title>
        <authorList>
            <person name="Lang L."/>
        </authorList>
    </citation>
    <scope>NUCLEOTIDE SEQUENCE [LARGE SCALE GENOMIC DNA]</scope>
    <source>
        <strain evidence="7 8">KCTC 42845</strain>
    </source>
</reference>
<evidence type="ECO:0000313" key="8">
    <source>
        <dbReference type="Proteomes" id="UP000644749"/>
    </source>
</evidence>
<dbReference type="PROSITE" id="PS50991">
    <property type="entry name" value="PYR_CT"/>
    <property type="match status" value="1"/>
</dbReference>
<dbReference type="PANTHER" id="PTHR42738:SF7">
    <property type="entry name" value="HYDROXYMETHYLGLUTARYL-COA LYASE"/>
    <property type="match status" value="1"/>
</dbReference>
<proteinExistence type="inferred from homology"/>
<comment type="caution">
    <text evidence="7">The sequence shown here is derived from an EMBL/GenBank/DDBJ whole genome shotgun (WGS) entry which is preliminary data.</text>
</comment>
<keyword evidence="3" id="KW-0479">Metal-binding</keyword>
<dbReference type="Pfam" id="PF00682">
    <property type="entry name" value="HMGL-like"/>
    <property type="match status" value="1"/>
</dbReference>
<dbReference type="PROSITE" id="PS00815">
    <property type="entry name" value="AIPM_HOMOCIT_SYNTH_1"/>
    <property type="match status" value="1"/>
</dbReference>
<keyword evidence="8" id="KW-1185">Reference proteome</keyword>
<name>A0ABS1S5S0_9RHOB</name>
<dbReference type="CDD" id="cd07938">
    <property type="entry name" value="DRE_TIM_HMGL"/>
    <property type="match status" value="1"/>
</dbReference>
<accession>A0ABS1S5S0</accession>
<evidence type="ECO:0000259" key="6">
    <source>
        <dbReference type="PROSITE" id="PS50991"/>
    </source>
</evidence>
<dbReference type="RefSeq" id="WP_191311216.1">
    <property type="nucleotide sequence ID" value="NZ_BNCL01000012.1"/>
</dbReference>
<evidence type="ECO:0000256" key="2">
    <source>
        <dbReference type="ARBA" id="ARBA00022679"/>
    </source>
</evidence>
<feature type="domain" description="Pyruvate carboxyltransferase" evidence="6">
    <location>
        <begin position="14"/>
        <end position="282"/>
    </location>
</feature>
<evidence type="ECO:0000313" key="7">
    <source>
        <dbReference type="EMBL" id="MBL3673905.1"/>
    </source>
</evidence>
<dbReference type="Gene3D" id="3.20.20.70">
    <property type="entry name" value="Aldolase class I"/>
    <property type="match status" value="1"/>
</dbReference>
<sequence>MAGDAERVYPADRVILREVGLRDGLQLTQSFPSTEAKADWIRREHAAGVRHFEVGSFLPSSRFPQFADVRELTDLVNSLGAHSLGLALNGRGARDALEAGVTELTVVLSATEAHNMANARRPREQSLSEIAATVRLRDEIRSPALINVGIAMATGCSLAGPVDPAEVERLAEACLRAGVDLVGIADTVGYGGPRQIAELCRRMTALMGDRPYVVHLHDTRGLGLANALAAYDAGARVFDASLAGLGGCPFAPGATGNVVFEDLVYLFETAGISTGIDLEEVIAIREILSREMPDETLHGTLAQAGLPKGMTWQAHAA</sequence>
<dbReference type="InterPro" id="IPR000891">
    <property type="entry name" value="PYR_CT"/>
</dbReference>
<comment type="similarity">
    <text evidence="5">Belongs to the alpha-IPM synthase/homocitrate synthase family.</text>
</comment>
<dbReference type="GO" id="GO:0016829">
    <property type="term" value="F:lyase activity"/>
    <property type="evidence" value="ECO:0007669"/>
    <property type="project" value="UniProtKB-KW"/>
</dbReference>